<reference evidence="1 2" key="1">
    <citation type="submission" date="2017-10" db="EMBL/GenBank/DDBJ databases">
        <title>A large-scale comparative metagenomic study reveals the eutrophication-driven functional interactions in six Microcystis-epibionts communities.</title>
        <authorList>
            <person name="Li Q."/>
            <person name="Lin F."/>
        </authorList>
    </citation>
    <scope>NUCLEOTIDE SEQUENCE [LARGE SCALE GENOMIC DNA]</scope>
    <source>
        <strain evidence="1">TF09</strain>
    </source>
</reference>
<dbReference type="SUPFAM" id="SSF55486">
    <property type="entry name" value="Metalloproteases ('zincins'), catalytic domain"/>
    <property type="match status" value="1"/>
</dbReference>
<dbReference type="InterPro" id="IPR024079">
    <property type="entry name" value="MetalloPept_cat_dom_sf"/>
</dbReference>
<organism evidence="1 2">
    <name type="scientific">Microcystis flos-aquae TF09</name>
    <dbReference type="NCBI Taxonomy" id="2060473"/>
    <lineage>
        <taxon>Bacteria</taxon>
        <taxon>Bacillati</taxon>
        <taxon>Cyanobacteriota</taxon>
        <taxon>Cyanophyceae</taxon>
        <taxon>Oscillatoriophycideae</taxon>
        <taxon>Chroococcales</taxon>
        <taxon>Microcystaceae</taxon>
        <taxon>Microcystis</taxon>
    </lineage>
</organism>
<dbReference type="Pfam" id="PF15890">
    <property type="entry name" value="Peptidase_Mx1"/>
    <property type="match status" value="1"/>
</dbReference>
<gene>
    <name evidence="1" type="ORF">DWQ54_20500</name>
</gene>
<comment type="caution">
    <text evidence="1">The sequence shown here is derived from an EMBL/GenBank/DDBJ whole genome shotgun (WGS) entry which is preliminary data.</text>
</comment>
<dbReference type="EMBL" id="QQWC01000006">
    <property type="protein sequence ID" value="REJ39723.1"/>
    <property type="molecule type" value="Genomic_DNA"/>
</dbReference>
<evidence type="ECO:0000313" key="1">
    <source>
        <dbReference type="EMBL" id="REJ39723.1"/>
    </source>
</evidence>
<accession>A0A3E0KYK3</accession>
<proteinExistence type="predicted"/>
<protein>
    <submittedName>
        <fullName evidence="1">Uncharacterized protein</fullName>
    </submittedName>
</protein>
<sequence length="212" mass="24166">MNIFESFGQEGGEITPETGLGSVELVNYTEIGNFEASGLLTNQEVGNYLRETLLPSHLENCPSIEYQSERSQHYPEALGTCSRLNNEICIWGPTERFSSPGEILEIVTHEVGHSVHNNIMAQKPEVAERWNQLHEQSWTKFSQDGTGFVSPYAQTNMREDFAETYMTYVRDPEKLLFFSPEKYEFMNKEVFCGTTYSSPLQFGYVDLSEISN</sequence>
<evidence type="ECO:0000313" key="2">
    <source>
        <dbReference type="Proteomes" id="UP000256873"/>
    </source>
</evidence>
<dbReference type="Gene3D" id="3.40.390.10">
    <property type="entry name" value="Collagenase (Catalytic Domain)"/>
    <property type="match status" value="1"/>
</dbReference>
<dbReference type="AlphaFoldDB" id="A0A3E0KYK3"/>
<name>A0A3E0KYK3_9CHRO</name>
<dbReference type="Proteomes" id="UP000256873">
    <property type="component" value="Unassembled WGS sequence"/>
</dbReference>
<dbReference type="GO" id="GO:0008237">
    <property type="term" value="F:metallopeptidase activity"/>
    <property type="evidence" value="ECO:0007669"/>
    <property type="project" value="InterPro"/>
</dbReference>
<dbReference type="InterPro" id="IPR030890">
    <property type="entry name" value="LP_HExxH_w_TonB"/>
</dbReference>